<feature type="signal peptide" evidence="3">
    <location>
        <begin position="1"/>
        <end position="22"/>
    </location>
</feature>
<dbReference type="RefSeq" id="WP_044454840.1">
    <property type="nucleotide sequence ID" value="NZ_CP010897.2"/>
</dbReference>
<evidence type="ECO:0000256" key="1">
    <source>
        <dbReference type="ARBA" id="ARBA00022531"/>
    </source>
</evidence>
<keyword evidence="2" id="KW-0604">Photosystem II</keyword>
<dbReference type="CDD" id="cd15482">
    <property type="entry name" value="Sialidase_non-viral"/>
    <property type="match status" value="1"/>
</dbReference>
<keyword evidence="1" id="KW-0602">Photosynthesis</keyword>
<dbReference type="InterPro" id="IPR036278">
    <property type="entry name" value="Sialidase_sf"/>
</dbReference>
<feature type="chain" id="PRO_5047243741" description="Photosynthesis system II assembly factor Ycf48/Hcf136-like domain-containing protein" evidence="3">
    <location>
        <begin position="23"/>
        <end position="327"/>
    </location>
</feature>
<keyword evidence="6" id="KW-1185">Reference proteome</keyword>
<dbReference type="Pfam" id="PF02012">
    <property type="entry name" value="BNR"/>
    <property type="match status" value="1"/>
</dbReference>
<dbReference type="PANTHER" id="PTHR47199:SF2">
    <property type="entry name" value="PHOTOSYSTEM II STABILITY_ASSEMBLY FACTOR HCF136, CHLOROPLASTIC"/>
    <property type="match status" value="1"/>
</dbReference>
<reference evidence="6" key="1">
    <citation type="submission" date="2015-02" db="EMBL/GenBank/DDBJ databases">
        <title>Complete Genome Sequencing of Pandoraea vervacti NS15 sp. nov.</title>
        <authorList>
            <person name="Chan K.-G."/>
        </authorList>
    </citation>
    <scope>NUCLEOTIDE SEQUENCE [LARGE SCALE GENOMIC DNA]</scope>
    <source>
        <strain evidence="6">NS15</strain>
    </source>
</reference>
<dbReference type="Pfam" id="PF14870">
    <property type="entry name" value="PSII_BNR"/>
    <property type="match status" value="2"/>
</dbReference>
<feature type="domain" description="Photosynthesis system II assembly factor Ycf48/Hcf136-like" evidence="4">
    <location>
        <begin position="144"/>
        <end position="265"/>
    </location>
</feature>
<dbReference type="Proteomes" id="UP000035085">
    <property type="component" value="Chromosome"/>
</dbReference>
<organism evidence="5 6">
    <name type="scientific">Pandoraea vervacti</name>
    <dbReference type="NCBI Taxonomy" id="656178"/>
    <lineage>
        <taxon>Bacteria</taxon>
        <taxon>Pseudomonadati</taxon>
        <taxon>Pseudomonadota</taxon>
        <taxon>Betaproteobacteria</taxon>
        <taxon>Burkholderiales</taxon>
        <taxon>Burkholderiaceae</taxon>
        <taxon>Pandoraea</taxon>
    </lineage>
</organism>
<evidence type="ECO:0000313" key="5">
    <source>
        <dbReference type="EMBL" id="AJP56774.1"/>
    </source>
</evidence>
<keyword evidence="3" id="KW-0732">Signal</keyword>
<dbReference type="EMBL" id="CP010897">
    <property type="protein sequence ID" value="AJP56774.1"/>
    <property type="molecule type" value="Genomic_DNA"/>
</dbReference>
<dbReference type="PANTHER" id="PTHR47199">
    <property type="entry name" value="PHOTOSYSTEM II STABILITY/ASSEMBLY FACTOR HCF136, CHLOROPLASTIC"/>
    <property type="match status" value="1"/>
</dbReference>
<dbReference type="SUPFAM" id="SSF50939">
    <property type="entry name" value="Sialidases"/>
    <property type="match status" value="1"/>
</dbReference>
<dbReference type="Gene3D" id="2.130.10.10">
    <property type="entry name" value="YVTN repeat-like/Quinoprotein amine dehydrogenase"/>
    <property type="match status" value="1"/>
</dbReference>
<feature type="domain" description="Photosynthesis system II assembly factor Ycf48/Hcf136-like" evidence="4">
    <location>
        <begin position="85"/>
        <end position="127"/>
    </location>
</feature>
<sequence>MHKLVGIAMSAIVAVASVVAFSARPEPAFPPTQIKSDKLLVSGIDVNASGAAAAGDIGTVLVSTDQGRTWHPAKTSPGGESVESVESALTRLHFVDASHGFSVGQDQSILKTEDGGKSWTRVHVASDRAEPLFDLYASAGGQLFAVGAFGAFLESGDAGRTWNAREIGVEDAHLYGIAGRGDKLLIAGEQGLVARSVDGGRHWTTVPKFYGGSFFGALALSQGKWLVYGMRGRVYISDADMLSWQEIPTHLNAALYGGTQLRDGRVVLVGQGGAIALSDPGVQSFATLHAGARGSYSDVREMHDGSLLLAGETGIAVDKAILNAKQP</sequence>
<evidence type="ECO:0000259" key="4">
    <source>
        <dbReference type="Pfam" id="PF14870"/>
    </source>
</evidence>
<name>A0ABN4FXK5_9BURK</name>
<dbReference type="InterPro" id="IPR028203">
    <property type="entry name" value="PSII_CF48-like_dom"/>
</dbReference>
<evidence type="ECO:0000256" key="3">
    <source>
        <dbReference type="SAM" id="SignalP"/>
    </source>
</evidence>
<evidence type="ECO:0000313" key="6">
    <source>
        <dbReference type="Proteomes" id="UP000035085"/>
    </source>
</evidence>
<proteinExistence type="predicted"/>
<accession>A0ABN4FXK5</accession>
<evidence type="ECO:0000256" key="2">
    <source>
        <dbReference type="ARBA" id="ARBA00023276"/>
    </source>
</evidence>
<gene>
    <name evidence="5" type="ORF">UC34_06795</name>
</gene>
<dbReference type="InterPro" id="IPR002860">
    <property type="entry name" value="BNR_rpt"/>
</dbReference>
<protein>
    <recommendedName>
        <fullName evidence="4">Photosynthesis system II assembly factor Ycf48/Hcf136-like domain-containing protein</fullName>
    </recommendedName>
</protein>
<dbReference type="InterPro" id="IPR015943">
    <property type="entry name" value="WD40/YVTN_repeat-like_dom_sf"/>
</dbReference>